<organism evidence="1 2">
    <name type="scientific">Burkholderia pyrrocinia</name>
    <name type="common">Pseudomonas pyrrocinia</name>
    <dbReference type="NCBI Taxonomy" id="60550"/>
    <lineage>
        <taxon>Bacteria</taxon>
        <taxon>Pseudomonadati</taxon>
        <taxon>Pseudomonadota</taxon>
        <taxon>Betaproteobacteria</taxon>
        <taxon>Burkholderiales</taxon>
        <taxon>Burkholderiaceae</taxon>
        <taxon>Burkholderia</taxon>
        <taxon>Burkholderia cepacia complex</taxon>
    </lineage>
</organism>
<proteinExistence type="predicted"/>
<dbReference type="NCBIfam" id="TIGR02684">
    <property type="entry name" value="dnstrm_HI1420"/>
    <property type="match status" value="1"/>
</dbReference>
<sequence length="101" mass="10790">MTTAEKVKISPFDASDYLDSEEAIASYINAAIEADNQDLLLLAIADVAKARGIAKVAAEAGLGRESLYKTLRPGANPKFETVNKLMHALGVKFAAVPDKKK</sequence>
<dbReference type="RefSeq" id="WP_114176690.1">
    <property type="nucleotide sequence ID" value="NZ_CP024902.1"/>
</dbReference>
<dbReference type="EMBL" id="CP024902">
    <property type="protein sequence ID" value="AXF20254.1"/>
    <property type="molecule type" value="Genomic_DNA"/>
</dbReference>
<name>A0A2Z5MTY6_BURPY</name>
<protein>
    <submittedName>
        <fullName evidence="1">Putative addiction module antidote protein</fullName>
    </submittedName>
</protein>
<accession>A0A2Z5MTY6</accession>
<dbReference type="OrthoDB" id="9798416at2"/>
<dbReference type="InterPro" id="IPR010982">
    <property type="entry name" value="Lambda_DNA-bd_dom_sf"/>
</dbReference>
<dbReference type="AlphaFoldDB" id="A0A2Z5MTY6"/>
<dbReference type="PANTHER" id="PTHR40275">
    <property type="entry name" value="SSL7038 PROTEIN"/>
    <property type="match status" value="1"/>
</dbReference>
<dbReference type="GO" id="GO:0003677">
    <property type="term" value="F:DNA binding"/>
    <property type="evidence" value="ECO:0007669"/>
    <property type="project" value="InterPro"/>
</dbReference>
<dbReference type="InterPro" id="IPR014057">
    <property type="entry name" value="HI1420"/>
</dbReference>
<evidence type="ECO:0000313" key="1">
    <source>
        <dbReference type="EMBL" id="AXF20254.1"/>
    </source>
</evidence>
<evidence type="ECO:0000313" key="2">
    <source>
        <dbReference type="Proteomes" id="UP000253104"/>
    </source>
</evidence>
<reference evidence="1 2" key="1">
    <citation type="journal article" date="2018" name="ISME J.">
        <title>Involvement of Burkholderiaceae and sulfurous volatiles in disease-suppressive soils.</title>
        <authorList>
            <person name="Carrion V.J."/>
            <person name="Cordovez V."/>
            <person name="Tyc O."/>
            <person name="Etalo D.W."/>
            <person name="de Bruijn I."/>
            <person name="de Jager V.C."/>
            <person name="Medema M.H."/>
            <person name="Eberl L."/>
            <person name="Raaijmakers J.M."/>
        </authorList>
    </citation>
    <scope>NUCLEOTIDE SEQUENCE [LARGE SCALE GENOMIC DNA]</scope>
    <source>
        <strain evidence="2">mHSR5</strain>
    </source>
</reference>
<dbReference type="Pfam" id="PF21716">
    <property type="entry name" value="dnstrm_HI1420"/>
    <property type="match status" value="1"/>
</dbReference>
<gene>
    <name evidence="1" type="ORF">CUJ89_06905</name>
</gene>
<dbReference type="SUPFAM" id="SSF47413">
    <property type="entry name" value="lambda repressor-like DNA-binding domains"/>
    <property type="match status" value="1"/>
</dbReference>
<dbReference type="Proteomes" id="UP000253104">
    <property type="component" value="Chromosome mHSR5_A"/>
</dbReference>
<dbReference type="PANTHER" id="PTHR40275:SF1">
    <property type="entry name" value="SSL7038 PROTEIN"/>
    <property type="match status" value="1"/>
</dbReference>